<evidence type="ECO:0000256" key="2">
    <source>
        <dbReference type="ARBA" id="ARBA00023015"/>
    </source>
</evidence>
<comment type="caution">
    <text evidence="6">The sequence shown here is derived from an EMBL/GenBank/DDBJ whole genome shotgun (WGS) entry which is preliminary data.</text>
</comment>
<accession>A0A9W6DEB0</accession>
<dbReference type="CDD" id="cd06267">
    <property type="entry name" value="PBP1_LacI_sugar_binding-like"/>
    <property type="match status" value="1"/>
</dbReference>
<dbReference type="CDD" id="cd01392">
    <property type="entry name" value="HTH_LacI"/>
    <property type="match status" value="1"/>
</dbReference>
<dbReference type="SUPFAM" id="SSF47413">
    <property type="entry name" value="lambda repressor-like DNA-binding domains"/>
    <property type="match status" value="1"/>
</dbReference>
<dbReference type="AlphaFoldDB" id="A0A9W6DEB0"/>
<reference evidence="6" key="1">
    <citation type="submission" date="2022-06" db="EMBL/GenBank/DDBJ databases">
        <title>Vallitalea longa sp. nov., an anaerobic bacterium isolated from marine sediment.</title>
        <authorList>
            <person name="Hirano S."/>
            <person name="Terahara T."/>
            <person name="Mori K."/>
            <person name="Hamada M."/>
            <person name="Matsumoto R."/>
            <person name="Kobayashi T."/>
        </authorList>
    </citation>
    <scope>NUCLEOTIDE SEQUENCE</scope>
    <source>
        <strain evidence="6">SH18-1</strain>
    </source>
</reference>
<feature type="domain" description="HTH lacI-type" evidence="5">
    <location>
        <begin position="4"/>
        <end position="58"/>
    </location>
</feature>
<dbReference type="InterPro" id="IPR010982">
    <property type="entry name" value="Lambda_DNA-bd_dom_sf"/>
</dbReference>
<keyword evidence="7" id="KW-1185">Reference proteome</keyword>
<dbReference type="InterPro" id="IPR046335">
    <property type="entry name" value="LacI/GalR-like_sensor"/>
</dbReference>
<dbReference type="InterPro" id="IPR000843">
    <property type="entry name" value="HTH_LacI"/>
</dbReference>
<evidence type="ECO:0000259" key="5">
    <source>
        <dbReference type="PROSITE" id="PS50932"/>
    </source>
</evidence>
<evidence type="ECO:0000256" key="3">
    <source>
        <dbReference type="ARBA" id="ARBA00023125"/>
    </source>
</evidence>
<name>A0A9W6DEB0_9FIRM</name>
<gene>
    <name evidence="6" type="ORF">SH1V18_07130</name>
</gene>
<keyword evidence="1" id="KW-0678">Repressor</keyword>
<dbReference type="GO" id="GO:0003700">
    <property type="term" value="F:DNA-binding transcription factor activity"/>
    <property type="evidence" value="ECO:0007669"/>
    <property type="project" value="TreeGrafter"/>
</dbReference>
<keyword evidence="4" id="KW-0804">Transcription</keyword>
<dbReference type="EMBL" id="BRLB01000001">
    <property type="protein sequence ID" value="GKX28233.1"/>
    <property type="molecule type" value="Genomic_DNA"/>
</dbReference>
<protein>
    <submittedName>
        <fullName evidence="6">LacI family transcriptional regulator</fullName>
    </submittedName>
</protein>
<dbReference type="PROSITE" id="PS50932">
    <property type="entry name" value="HTH_LACI_2"/>
    <property type="match status" value="1"/>
</dbReference>
<evidence type="ECO:0000313" key="6">
    <source>
        <dbReference type="EMBL" id="GKX28233.1"/>
    </source>
</evidence>
<dbReference type="Gene3D" id="1.10.260.40">
    <property type="entry name" value="lambda repressor-like DNA-binding domains"/>
    <property type="match status" value="1"/>
</dbReference>
<evidence type="ECO:0000256" key="1">
    <source>
        <dbReference type="ARBA" id="ARBA00022491"/>
    </source>
</evidence>
<dbReference type="SMART" id="SM00354">
    <property type="entry name" value="HTH_LACI"/>
    <property type="match status" value="1"/>
</dbReference>
<dbReference type="PRINTS" id="PR00036">
    <property type="entry name" value="HTHLACI"/>
</dbReference>
<keyword evidence="3" id="KW-0238">DNA-binding</keyword>
<dbReference type="RefSeq" id="WP_281812314.1">
    <property type="nucleotide sequence ID" value="NZ_BRLB01000001.1"/>
</dbReference>
<dbReference type="Gene3D" id="3.40.50.2300">
    <property type="match status" value="2"/>
</dbReference>
<dbReference type="Pfam" id="PF13377">
    <property type="entry name" value="Peripla_BP_3"/>
    <property type="match status" value="1"/>
</dbReference>
<dbReference type="PROSITE" id="PS00356">
    <property type="entry name" value="HTH_LACI_1"/>
    <property type="match status" value="1"/>
</dbReference>
<organism evidence="6 7">
    <name type="scientific">Vallitalea longa</name>
    <dbReference type="NCBI Taxonomy" id="2936439"/>
    <lineage>
        <taxon>Bacteria</taxon>
        <taxon>Bacillati</taxon>
        <taxon>Bacillota</taxon>
        <taxon>Clostridia</taxon>
        <taxon>Lachnospirales</taxon>
        <taxon>Vallitaleaceae</taxon>
        <taxon>Vallitalea</taxon>
    </lineage>
</organism>
<sequence>MKCTIKDIAKEAGVSITTVSLVLNNKPCRVAVQTRENIIKISKRLHYKPNSTAKALVTKKTQTLGLIIPDISNPFFSELAKGVEMEAQKNNYHIIFCNSNQNGKKDLTNLELLISKQIDGLIISTSLNNSDTKYINQFNRLIFENELPVVAVDRKIPNKNYDTVSLDHREGGFLATMHLLELGHRKIGCITGPTDSDSANERYKGYIDALSLYDVPHDKSLVYHGDYQINSGIEGCEELIKKGVSAIFACNDMMACGAIRQARLMDKIIGKDISIIGFDNISICEILDQPLTTIHQPVYEMGKNACELIITLINEPRSKNQLIKFLPTLIKRATTNTYIED</sequence>
<evidence type="ECO:0000313" key="7">
    <source>
        <dbReference type="Proteomes" id="UP001144256"/>
    </source>
</evidence>
<dbReference type="SUPFAM" id="SSF53822">
    <property type="entry name" value="Periplasmic binding protein-like I"/>
    <property type="match status" value="1"/>
</dbReference>
<keyword evidence="2" id="KW-0805">Transcription regulation</keyword>
<dbReference type="PANTHER" id="PTHR30146">
    <property type="entry name" value="LACI-RELATED TRANSCRIPTIONAL REPRESSOR"/>
    <property type="match status" value="1"/>
</dbReference>
<proteinExistence type="predicted"/>
<dbReference type="InterPro" id="IPR028082">
    <property type="entry name" value="Peripla_BP_I"/>
</dbReference>
<evidence type="ECO:0000256" key="4">
    <source>
        <dbReference type="ARBA" id="ARBA00023163"/>
    </source>
</evidence>
<dbReference type="Proteomes" id="UP001144256">
    <property type="component" value="Unassembled WGS sequence"/>
</dbReference>
<dbReference type="PANTHER" id="PTHR30146:SF148">
    <property type="entry name" value="HTH-TYPE TRANSCRIPTIONAL REPRESSOR PURR-RELATED"/>
    <property type="match status" value="1"/>
</dbReference>
<dbReference type="GO" id="GO:0000976">
    <property type="term" value="F:transcription cis-regulatory region binding"/>
    <property type="evidence" value="ECO:0007669"/>
    <property type="project" value="TreeGrafter"/>
</dbReference>
<dbReference type="Pfam" id="PF00356">
    <property type="entry name" value="LacI"/>
    <property type="match status" value="1"/>
</dbReference>